<comment type="subcellular location">
    <subcellularLocation>
        <location evidence="1">Nucleus</location>
    </subcellularLocation>
</comment>
<evidence type="ECO:0000256" key="6">
    <source>
        <dbReference type="ARBA" id="ARBA00022694"/>
    </source>
</evidence>
<keyword evidence="6" id="KW-0819">tRNA processing</keyword>
<evidence type="ECO:0000259" key="11">
    <source>
        <dbReference type="PROSITE" id="PS51686"/>
    </source>
</evidence>
<comment type="caution">
    <text evidence="12">The sequence shown here is derived from an EMBL/GenBank/DDBJ whole genome shotgun (WGS) entry which is preliminary data.</text>
</comment>
<feature type="active site" description="Nucleophile" evidence="9">
    <location>
        <position position="321"/>
    </location>
</feature>
<evidence type="ECO:0000256" key="8">
    <source>
        <dbReference type="ARBA" id="ARBA00023242"/>
    </source>
</evidence>
<dbReference type="PANTHER" id="PTHR22808">
    <property type="entry name" value="NCL1 YEAST -RELATED NOL1/NOP2/FMU SUN DOMAIN-CONTAINING"/>
    <property type="match status" value="1"/>
</dbReference>
<comment type="similarity">
    <text evidence="9">Belongs to the class I-like SAM-binding methyltransferase superfamily. RsmB/NOP family.</text>
</comment>
<dbReference type="InterPro" id="IPR029063">
    <property type="entry name" value="SAM-dependent_MTases_sf"/>
</dbReference>
<name>A0A8J6E1C5_9EUKA</name>
<dbReference type="OrthoDB" id="6093671at2759"/>
<keyword evidence="3 9" id="KW-0489">Methyltransferase</keyword>
<feature type="binding site" evidence="9">
    <location>
        <position position="268"/>
    </location>
    <ligand>
        <name>S-adenosyl-L-methionine</name>
        <dbReference type="ChEBI" id="CHEBI:59789"/>
    </ligand>
</feature>
<dbReference type="Proteomes" id="UP000717585">
    <property type="component" value="Unassembled WGS sequence"/>
</dbReference>
<dbReference type="InterPro" id="IPR001678">
    <property type="entry name" value="MeTrfase_RsmB-F_NOP2_dom"/>
</dbReference>
<dbReference type="SUPFAM" id="SSF53335">
    <property type="entry name" value="S-adenosyl-L-methionine-dependent methyltransferases"/>
    <property type="match status" value="1"/>
</dbReference>
<organism evidence="12 13">
    <name type="scientific">Carpediemonas membranifera</name>
    <dbReference type="NCBI Taxonomy" id="201153"/>
    <lineage>
        <taxon>Eukaryota</taxon>
        <taxon>Metamonada</taxon>
        <taxon>Carpediemonas-like organisms</taxon>
        <taxon>Carpediemonas</taxon>
    </lineage>
</organism>
<dbReference type="EMBL" id="JAHDYR010000064">
    <property type="protein sequence ID" value="KAG9390457.1"/>
    <property type="molecule type" value="Genomic_DNA"/>
</dbReference>
<dbReference type="PROSITE" id="PS51686">
    <property type="entry name" value="SAM_MT_RSMB_NOP"/>
    <property type="match status" value="1"/>
</dbReference>
<proteinExistence type="inferred from homology"/>
<keyword evidence="5 9" id="KW-0949">S-adenosyl-L-methionine</keyword>
<protein>
    <submittedName>
        <fullName evidence="12">RNA (C5-cytosine) methyltransferase</fullName>
    </submittedName>
</protein>
<sequence>MGKRKGRGSKKGGDKRSNNTRDDSWGTARDDAKLNDAFAQYYKRIVPAEEWDTFIETLLQELPITFRFNGLLQDGSPATVLREDFIKTHCAGSIEKPETVTAEVDNNRGEGILKFDVTGPHQMKWYPAAFKMTIPKLVLRKNADYRALHEYLKIQHVQGNITRQEAVSMVPPLFLDVQPGHRVIDMCAAPGSKSAQLVDMAMGPPHLPGTTEKDTGIVVANDAERDRAYLLCFNLSRIGSPLACITCHDAGHYPHDPDTPLYDRVLADVPCSGDGTLRKAPDLWRRWTPALGVGLHATQLRIAIRAFNLLKPGCRMVYSTCSFNPIENEAVVAAMLQHVHGATLVDTTGQMPELKRRPGLHAWDVFNYRSKEYVESFDKLSEEDQKKFVATMFPPAAETAADLHLERCMRFYPHDGDTGGFFVAVIQKAPATEEELAREKTRAARREERLKEAEAAPAPTDESGVPTETGKHLIVDINNRTFIEEAFLPVVPDAPYIRTIRDFFGIGDDFPIANTVVRGQHSVNKPSKLYVVPPPAMEFINKLTKDKKHFMYNLINCGIDVFSHCNRAQETNPWRITQQAANLVGPMCTKRVIDMPREQLAGFFKYGIVGLIDRPDEDNSMENWLDKSVAELVTALSTGCFLVRVPCRWGKEYYAMWRAKASVATLIKKDMLAVLCGEFGVTMVMPRDEEIARHEKKRAKEAEDE</sequence>
<keyword evidence="4 9" id="KW-0808">Transferase</keyword>
<reference evidence="12" key="1">
    <citation type="submission" date="2021-05" db="EMBL/GenBank/DDBJ databases">
        <title>A free-living protist that lacks canonical eukaryotic 1 DNA replication and segregation systems.</title>
        <authorList>
            <person name="Salas-Leiva D.E."/>
            <person name="Tromer E.C."/>
            <person name="Curtis B.A."/>
            <person name="Jerlstrom-Hultqvist J."/>
            <person name="Kolisko M."/>
            <person name="Yi Z."/>
            <person name="Salas-Leiva J.S."/>
            <person name="Gallot-Lavallee L."/>
            <person name="Kops G.J.P.L."/>
            <person name="Archibald J.M."/>
            <person name="Simpson A.G.B."/>
            <person name="Roger A.J."/>
        </authorList>
    </citation>
    <scope>NUCLEOTIDE SEQUENCE</scope>
    <source>
        <strain evidence="12">BICM</strain>
    </source>
</reference>
<dbReference type="PRINTS" id="PR02011">
    <property type="entry name" value="RCMTNCL1"/>
</dbReference>
<dbReference type="GO" id="GO:0030488">
    <property type="term" value="P:tRNA methylation"/>
    <property type="evidence" value="ECO:0007669"/>
    <property type="project" value="UniProtKB-ARBA"/>
</dbReference>
<evidence type="ECO:0000256" key="3">
    <source>
        <dbReference type="ARBA" id="ARBA00022603"/>
    </source>
</evidence>
<dbReference type="Pfam" id="PF25376">
    <property type="entry name" value="Pre-PUA_NSUN2"/>
    <property type="match status" value="1"/>
</dbReference>
<feature type="binding site" evidence="9">
    <location>
        <position position="222"/>
    </location>
    <ligand>
        <name>S-adenosyl-L-methionine</name>
        <dbReference type="ChEBI" id="CHEBI:59789"/>
    </ligand>
</feature>
<dbReference type="PRINTS" id="PR02008">
    <property type="entry name" value="RCMTFAMILY"/>
</dbReference>
<evidence type="ECO:0000256" key="5">
    <source>
        <dbReference type="ARBA" id="ARBA00022691"/>
    </source>
</evidence>
<dbReference type="GO" id="GO:0016428">
    <property type="term" value="F:tRNA (cytidine-5-)-methyltransferase activity"/>
    <property type="evidence" value="ECO:0007669"/>
    <property type="project" value="InterPro"/>
</dbReference>
<dbReference type="Gene3D" id="3.40.50.150">
    <property type="entry name" value="Vaccinia Virus protein VP39"/>
    <property type="match status" value="1"/>
</dbReference>
<keyword evidence="7 9" id="KW-0694">RNA-binding</keyword>
<gene>
    <name evidence="12" type="ORF">J8273_7808</name>
</gene>
<feature type="compositionally biased region" description="Basic residues" evidence="10">
    <location>
        <begin position="1"/>
        <end position="10"/>
    </location>
</feature>
<dbReference type="GO" id="GO:0005634">
    <property type="term" value="C:nucleus"/>
    <property type="evidence" value="ECO:0007669"/>
    <property type="project" value="UniProtKB-SubCell"/>
</dbReference>
<feature type="region of interest" description="Disordered" evidence="10">
    <location>
        <begin position="1"/>
        <end position="28"/>
    </location>
</feature>
<feature type="binding site" evidence="9">
    <location>
        <position position="249"/>
    </location>
    <ligand>
        <name>S-adenosyl-L-methionine</name>
        <dbReference type="ChEBI" id="CHEBI:59789"/>
    </ligand>
</feature>
<evidence type="ECO:0000256" key="10">
    <source>
        <dbReference type="SAM" id="MobiDB-lite"/>
    </source>
</evidence>
<evidence type="ECO:0000313" key="12">
    <source>
        <dbReference type="EMBL" id="KAG9390457.1"/>
    </source>
</evidence>
<keyword evidence="8" id="KW-0539">Nucleus</keyword>
<evidence type="ECO:0000256" key="7">
    <source>
        <dbReference type="ARBA" id="ARBA00022884"/>
    </source>
</evidence>
<feature type="compositionally biased region" description="Basic and acidic residues" evidence="10">
    <location>
        <begin position="439"/>
        <end position="454"/>
    </location>
</feature>
<keyword evidence="2" id="KW-0820">tRNA-binding</keyword>
<dbReference type="Pfam" id="PF01189">
    <property type="entry name" value="Methyltr_RsmB-F"/>
    <property type="match status" value="1"/>
</dbReference>
<dbReference type="AlphaFoldDB" id="A0A8J6E1C5"/>
<evidence type="ECO:0000256" key="9">
    <source>
        <dbReference type="PROSITE-ProRule" id="PRU01023"/>
    </source>
</evidence>
<feature type="domain" description="SAM-dependent MTase RsmB/NOP-type" evidence="11">
    <location>
        <begin position="90"/>
        <end position="429"/>
    </location>
</feature>
<keyword evidence="13" id="KW-1185">Reference proteome</keyword>
<feature type="region of interest" description="Disordered" evidence="10">
    <location>
        <begin position="439"/>
        <end position="468"/>
    </location>
</feature>
<dbReference type="InterPro" id="IPR049560">
    <property type="entry name" value="MeTrfase_RsmB-F_NOP2_cat"/>
</dbReference>
<evidence type="ECO:0000256" key="1">
    <source>
        <dbReference type="ARBA" id="ARBA00004123"/>
    </source>
</evidence>
<dbReference type="InterPro" id="IPR057285">
    <property type="entry name" value="Pre-PUA_NSUN2"/>
</dbReference>
<dbReference type="InterPro" id="IPR023270">
    <property type="entry name" value="RCMT_NCL1"/>
</dbReference>
<feature type="binding site" evidence="9">
    <location>
        <begin position="187"/>
        <end position="193"/>
    </location>
    <ligand>
        <name>S-adenosyl-L-methionine</name>
        <dbReference type="ChEBI" id="CHEBI:59789"/>
    </ligand>
</feature>
<accession>A0A8J6E1C5</accession>
<feature type="compositionally biased region" description="Basic and acidic residues" evidence="10">
    <location>
        <begin position="11"/>
        <end position="28"/>
    </location>
</feature>
<evidence type="ECO:0000256" key="4">
    <source>
        <dbReference type="ARBA" id="ARBA00022679"/>
    </source>
</evidence>
<evidence type="ECO:0000313" key="13">
    <source>
        <dbReference type="Proteomes" id="UP000717585"/>
    </source>
</evidence>
<evidence type="ECO:0000256" key="2">
    <source>
        <dbReference type="ARBA" id="ARBA00022555"/>
    </source>
</evidence>
<dbReference type="InterPro" id="IPR023267">
    <property type="entry name" value="RCMT"/>
</dbReference>
<dbReference type="GO" id="GO:0000049">
    <property type="term" value="F:tRNA binding"/>
    <property type="evidence" value="ECO:0007669"/>
    <property type="project" value="UniProtKB-KW"/>
</dbReference>